<keyword evidence="7" id="KW-0807">Transducer</keyword>
<reference evidence="11" key="1">
    <citation type="submission" date="2021-02" db="EMBL/GenBank/DDBJ databases">
        <authorList>
            <person name="Nowell W R."/>
        </authorList>
    </citation>
    <scope>NUCLEOTIDE SEQUENCE</scope>
</reference>
<evidence type="ECO:0000256" key="6">
    <source>
        <dbReference type="ARBA" id="ARBA00023170"/>
    </source>
</evidence>
<dbReference type="EMBL" id="CAJNOE010000028">
    <property type="protein sequence ID" value="CAF0764175.1"/>
    <property type="molecule type" value="Genomic_DNA"/>
</dbReference>
<feature type="transmembrane region" description="Helical" evidence="8">
    <location>
        <begin position="80"/>
        <end position="100"/>
    </location>
</feature>
<evidence type="ECO:0000313" key="12">
    <source>
        <dbReference type="Proteomes" id="UP000663868"/>
    </source>
</evidence>
<evidence type="ECO:0000256" key="3">
    <source>
        <dbReference type="ARBA" id="ARBA00022989"/>
    </source>
</evidence>
<feature type="transmembrane region" description="Helical" evidence="8">
    <location>
        <begin position="40"/>
        <end position="68"/>
    </location>
</feature>
<keyword evidence="2 8" id="KW-0812">Transmembrane</keyword>
<dbReference type="InterPro" id="IPR000276">
    <property type="entry name" value="GPCR_Rhodpsn"/>
</dbReference>
<evidence type="ECO:0000256" key="7">
    <source>
        <dbReference type="ARBA" id="ARBA00023224"/>
    </source>
</evidence>
<dbReference type="EMBL" id="CAJOBB010000074">
    <property type="protein sequence ID" value="CAF3547292.1"/>
    <property type="molecule type" value="Genomic_DNA"/>
</dbReference>
<feature type="domain" description="G-protein coupled receptors family 1 profile" evidence="9">
    <location>
        <begin position="59"/>
        <end position="339"/>
    </location>
</feature>
<sequence length="405" mass="46866">MGRILYNTTQLALRMPYCDGVNMSSTDIIYYQKIFAQKTWAWWLNLIGTFVVFVISFCGNLLCLFVLCRQRLKRNSYTQYLIALAIVDTGAILCEALTALDDVYHYNSDGKLALFQHTALSCKLYYYIRYVFYSMSSWVTVALAVERLVAIKFPLWSKYICSVINARRILLLILIFTMIIQSYHFVVKGLDCKTTASSVSKQSCRCKTLVKYVEVDIILTIYLWRLCLMTLLPLTIIITVNILIMSKLFSGKSLVDSANTLDNARRKTLLLYKISRMLVIVSSIYLLLHVPGSSFEIIKFMFLHTFQVCNGKWHYYIFVIHDIFDLLTNFNYGINFYLYIISGKHIRSELFRTIKHSTFRSTLTGNTGKFQRSSYFMSSYVHNSKTYQPNCSHIQLSKQPTGSSI</sequence>
<dbReference type="Proteomes" id="UP000663860">
    <property type="component" value="Unassembled WGS sequence"/>
</dbReference>
<organism evidence="11 12">
    <name type="scientific">Adineta steineri</name>
    <dbReference type="NCBI Taxonomy" id="433720"/>
    <lineage>
        <taxon>Eukaryota</taxon>
        <taxon>Metazoa</taxon>
        <taxon>Spiralia</taxon>
        <taxon>Gnathifera</taxon>
        <taxon>Rotifera</taxon>
        <taxon>Eurotatoria</taxon>
        <taxon>Bdelloidea</taxon>
        <taxon>Adinetida</taxon>
        <taxon>Adinetidae</taxon>
        <taxon>Adineta</taxon>
    </lineage>
</organism>
<gene>
    <name evidence="10" type="ORF">IZO911_LOCUS4895</name>
    <name evidence="11" type="ORF">KXQ929_LOCUS2471</name>
</gene>
<dbReference type="SUPFAM" id="SSF81321">
    <property type="entry name" value="Family A G protein-coupled receptor-like"/>
    <property type="match status" value="1"/>
</dbReference>
<name>A0A818JVX5_9BILA</name>
<evidence type="ECO:0000256" key="1">
    <source>
        <dbReference type="ARBA" id="ARBA00004141"/>
    </source>
</evidence>
<dbReference type="PANTHER" id="PTHR24243:SF230">
    <property type="entry name" value="G-PROTEIN COUPLED RECEPTORS FAMILY 1 PROFILE DOMAIN-CONTAINING PROTEIN"/>
    <property type="match status" value="1"/>
</dbReference>
<keyword evidence="4" id="KW-0297">G-protein coupled receptor</keyword>
<dbReference type="GO" id="GO:0004930">
    <property type="term" value="F:G protein-coupled receptor activity"/>
    <property type="evidence" value="ECO:0007669"/>
    <property type="project" value="UniProtKB-KW"/>
</dbReference>
<dbReference type="Proteomes" id="UP000663868">
    <property type="component" value="Unassembled WGS sequence"/>
</dbReference>
<proteinExistence type="predicted"/>
<comment type="caution">
    <text evidence="11">The sequence shown here is derived from an EMBL/GenBank/DDBJ whole genome shotgun (WGS) entry which is preliminary data.</text>
</comment>
<feature type="transmembrane region" description="Helical" evidence="8">
    <location>
        <begin position="169"/>
        <end position="186"/>
    </location>
</feature>
<dbReference type="PROSITE" id="PS50262">
    <property type="entry name" value="G_PROTEIN_RECEP_F1_2"/>
    <property type="match status" value="1"/>
</dbReference>
<evidence type="ECO:0000313" key="10">
    <source>
        <dbReference type="EMBL" id="CAF0764175.1"/>
    </source>
</evidence>
<dbReference type="CDD" id="cd14978">
    <property type="entry name" value="7tmA_FMRFamide_R-like"/>
    <property type="match status" value="1"/>
</dbReference>
<dbReference type="AlphaFoldDB" id="A0A818JVX5"/>
<evidence type="ECO:0000256" key="5">
    <source>
        <dbReference type="ARBA" id="ARBA00023136"/>
    </source>
</evidence>
<feature type="transmembrane region" description="Helical" evidence="8">
    <location>
        <begin position="274"/>
        <end position="295"/>
    </location>
</feature>
<accession>A0A818JVX5</accession>
<keyword evidence="6" id="KW-0675">Receptor</keyword>
<comment type="subcellular location">
    <subcellularLocation>
        <location evidence="1">Membrane</location>
        <topology evidence="1">Multi-pass membrane protein</topology>
    </subcellularLocation>
</comment>
<dbReference type="PRINTS" id="PR00237">
    <property type="entry name" value="GPCRRHODOPSN"/>
</dbReference>
<dbReference type="Pfam" id="PF00001">
    <property type="entry name" value="7tm_1"/>
    <property type="match status" value="1"/>
</dbReference>
<evidence type="ECO:0000256" key="8">
    <source>
        <dbReference type="SAM" id="Phobius"/>
    </source>
</evidence>
<feature type="transmembrane region" description="Helical" evidence="8">
    <location>
        <begin position="130"/>
        <end position="149"/>
    </location>
</feature>
<evidence type="ECO:0000256" key="4">
    <source>
        <dbReference type="ARBA" id="ARBA00023040"/>
    </source>
</evidence>
<dbReference type="GO" id="GO:0005886">
    <property type="term" value="C:plasma membrane"/>
    <property type="evidence" value="ECO:0007669"/>
    <property type="project" value="TreeGrafter"/>
</dbReference>
<evidence type="ECO:0000259" key="9">
    <source>
        <dbReference type="PROSITE" id="PS50262"/>
    </source>
</evidence>
<dbReference type="InterPro" id="IPR017452">
    <property type="entry name" value="GPCR_Rhodpsn_7TM"/>
</dbReference>
<keyword evidence="5 8" id="KW-0472">Membrane</keyword>
<evidence type="ECO:0000313" key="11">
    <source>
        <dbReference type="EMBL" id="CAF3547292.1"/>
    </source>
</evidence>
<keyword evidence="3 8" id="KW-1133">Transmembrane helix</keyword>
<dbReference type="PANTHER" id="PTHR24243">
    <property type="entry name" value="G-PROTEIN COUPLED RECEPTOR"/>
    <property type="match status" value="1"/>
</dbReference>
<evidence type="ECO:0000256" key="2">
    <source>
        <dbReference type="ARBA" id="ARBA00022692"/>
    </source>
</evidence>
<protein>
    <recommendedName>
        <fullName evidence="9">G-protein coupled receptors family 1 profile domain-containing protein</fullName>
    </recommendedName>
</protein>
<dbReference type="Gene3D" id="1.20.1070.10">
    <property type="entry name" value="Rhodopsin 7-helix transmembrane proteins"/>
    <property type="match status" value="1"/>
</dbReference>
<feature type="transmembrane region" description="Helical" evidence="8">
    <location>
        <begin position="222"/>
        <end position="244"/>
    </location>
</feature>